<name>A0A383E0I1_9ZZZZ</name>
<dbReference type="InterPro" id="IPR016035">
    <property type="entry name" value="Acyl_Trfase/lysoPLipase"/>
</dbReference>
<evidence type="ECO:0000256" key="1">
    <source>
        <dbReference type="ARBA" id="ARBA00013258"/>
    </source>
</evidence>
<organism evidence="5">
    <name type="scientific">marine metagenome</name>
    <dbReference type="NCBI Taxonomy" id="408172"/>
    <lineage>
        <taxon>unclassified sequences</taxon>
        <taxon>metagenomes</taxon>
        <taxon>ecological metagenomes</taxon>
    </lineage>
</organism>
<dbReference type="PANTHER" id="PTHR42681">
    <property type="entry name" value="MALONYL-COA-ACYL CARRIER PROTEIN TRANSACYLASE, MITOCHONDRIAL"/>
    <property type="match status" value="1"/>
</dbReference>
<keyword evidence="2" id="KW-0808">Transferase</keyword>
<evidence type="ECO:0000256" key="4">
    <source>
        <dbReference type="ARBA" id="ARBA00048462"/>
    </source>
</evidence>
<sequence>MTAIVFPGQGSQFVEMSKDFYDNFDTAKKVFELISDTTKINIKDIIFRNPSDLLNQ</sequence>
<comment type="catalytic activity">
    <reaction evidence="4">
        <text>holo-[ACP] + malonyl-CoA = malonyl-[ACP] + CoA</text>
        <dbReference type="Rhea" id="RHEA:41792"/>
        <dbReference type="Rhea" id="RHEA-COMP:9623"/>
        <dbReference type="Rhea" id="RHEA-COMP:9685"/>
        <dbReference type="ChEBI" id="CHEBI:57287"/>
        <dbReference type="ChEBI" id="CHEBI:57384"/>
        <dbReference type="ChEBI" id="CHEBI:64479"/>
        <dbReference type="ChEBI" id="CHEBI:78449"/>
        <dbReference type="EC" id="2.3.1.39"/>
    </reaction>
</comment>
<accession>A0A383E0I1</accession>
<dbReference type="PANTHER" id="PTHR42681:SF1">
    <property type="entry name" value="MALONYL-COA-ACYL CARRIER PROTEIN TRANSACYLASE, MITOCHONDRIAL"/>
    <property type="match status" value="1"/>
</dbReference>
<dbReference type="EMBL" id="UINC01221318">
    <property type="protein sequence ID" value="SVE49608.1"/>
    <property type="molecule type" value="Genomic_DNA"/>
</dbReference>
<dbReference type="InterPro" id="IPR050858">
    <property type="entry name" value="Mal-CoA-ACP_Trans/PKS_FabD"/>
</dbReference>
<evidence type="ECO:0000313" key="5">
    <source>
        <dbReference type="EMBL" id="SVE49608.1"/>
    </source>
</evidence>
<dbReference type="GO" id="GO:0005739">
    <property type="term" value="C:mitochondrion"/>
    <property type="evidence" value="ECO:0007669"/>
    <property type="project" value="TreeGrafter"/>
</dbReference>
<evidence type="ECO:0000256" key="2">
    <source>
        <dbReference type="ARBA" id="ARBA00022679"/>
    </source>
</evidence>
<dbReference type="InterPro" id="IPR001227">
    <property type="entry name" value="Ac_transferase_dom_sf"/>
</dbReference>
<feature type="non-terminal residue" evidence="5">
    <location>
        <position position="56"/>
    </location>
</feature>
<dbReference type="AlphaFoldDB" id="A0A383E0I1"/>
<dbReference type="Gene3D" id="3.40.366.10">
    <property type="entry name" value="Malonyl-Coenzyme A Acyl Carrier Protein, domain 2"/>
    <property type="match status" value="1"/>
</dbReference>
<keyword evidence="3" id="KW-0012">Acyltransferase</keyword>
<dbReference type="GO" id="GO:0004314">
    <property type="term" value="F:[acyl-carrier-protein] S-malonyltransferase activity"/>
    <property type="evidence" value="ECO:0007669"/>
    <property type="project" value="UniProtKB-EC"/>
</dbReference>
<reference evidence="5" key="1">
    <citation type="submission" date="2018-05" db="EMBL/GenBank/DDBJ databases">
        <authorList>
            <person name="Lanie J.A."/>
            <person name="Ng W.-L."/>
            <person name="Kazmierczak K.M."/>
            <person name="Andrzejewski T.M."/>
            <person name="Davidsen T.M."/>
            <person name="Wayne K.J."/>
            <person name="Tettelin H."/>
            <person name="Glass J.I."/>
            <person name="Rusch D."/>
            <person name="Podicherti R."/>
            <person name="Tsui H.-C.T."/>
            <person name="Winkler M.E."/>
        </authorList>
    </citation>
    <scope>NUCLEOTIDE SEQUENCE</scope>
</reference>
<dbReference type="GO" id="GO:0006633">
    <property type="term" value="P:fatty acid biosynthetic process"/>
    <property type="evidence" value="ECO:0007669"/>
    <property type="project" value="TreeGrafter"/>
</dbReference>
<protein>
    <recommendedName>
        <fullName evidence="1">[acyl-carrier-protein] S-malonyltransferase</fullName>
        <ecNumber evidence="1">2.3.1.39</ecNumber>
    </recommendedName>
</protein>
<gene>
    <name evidence="5" type="ORF">METZ01_LOCUS502462</name>
</gene>
<evidence type="ECO:0000256" key="3">
    <source>
        <dbReference type="ARBA" id="ARBA00023315"/>
    </source>
</evidence>
<dbReference type="SUPFAM" id="SSF52151">
    <property type="entry name" value="FabD/lysophospholipase-like"/>
    <property type="match status" value="1"/>
</dbReference>
<proteinExistence type="predicted"/>
<dbReference type="EC" id="2.3.1.39" evidence="1"/>